<dbReference type="PANTHER" id="PTHR22939">
    <property type="entry name" value="SERINE PROTEASE FAMILY S1C HTRA-RELATED"/>
    <property type="match status" value="1"/>
</dbReference>
<reference evidence="5 6" key="1">
    <citation type="submission" date="2017-12" db="EMBL/GenBank/DDBJ databases">
        <title>Sequencing, de novo assembly and annotation of complete genome of a new Thraustochytrid species, strain FCC1311.</title>
        <authorList>
            <person name="Sedici K."/>
            <person name="Godart F."/>
            <person name="Aiese Cigliano R."/>
            <person name="Sanseverino W."/>
            <person name="Barakat M."/>
            <person name="Ortet P."/>
            <person name="Marechal E."/>
            <person name="Cagnac O."/>
            <person name="Amato A."/>
        </authorList>
    </citation>
    <scope>NUCLEOTIDE SEQUENCE [LARGE SCALE GENOMIC DNA]</scope>
</reference>
<dbReference type="SUPFAM" id="SSF50156">
    <property type="entry name" value="PDZ domain-like"/>
    <property type="match status" value="1"/>
</dbReference>
<dbReference type="InterPro" id="IPR001478">
    <property type="entry name" value="PDZ"/>
</dbReference>
<evidence type="ECO:0000256" key="3">
    <source>
        <dbReference type="ARBA" id="ARBA00022801"/>
    </source>
</evidence>
<evidence type="ECO:0000313" key="5">
    <source>
        <dbReference type="EMBL" id="GBG33729.1"/>
    </source>
</evidence>
<dbReference type="InterPro" id="IPR036034">
    <property type="entry name" value="PDZ_sf"/>
</dbReference>
<protein>
    <submittedName>
        <fullName evidence="5">Serine protease HTRA1</fullName>
    </submittedName>
</protein>
<evidence type="ECO:0000313" key="6">
    <source>
        <dbReference type="Proteomes" id="UP000241890"/>
    </source>
</evidence>
<gene>
    <name evidence="5" type="ORF">FCC1311_099522</name>
</gene>
<keyword evidence="6" id="KW-1185">Reference proteome</keyword>
<evidence type="ECO:0000256" key="2">
    <source>
        <dbReference type="ARBA" id="ARBA00022670"/>
    </source>
</evidence>
<dbReference type="PANTHER" id="PTHR22939:SF125">
    <property type="entry name" value="PROTEASE DO-LIKE 14-RELATED"/>
    <property type="match status" value="1"/>
</dbReference>
<dbReference type="FunCoup" id="A0A2R5GTT0">
    <property type="interactions" value="18"/>
</dbReference>
<keyword evidence="3" id="KW-0378">Hydrolase</keyword>
<dbReference type="GO" id="GO:0006508">
    <property type="term" value="P:proteolysis"/>
    <property type="evidence" value="ECO:0007669"/>
    <property type="project" value="UniProtKB-KW"/>
</dbReference>
<evidence type="ECO:0000259" key="4">
    <source>
        <dbReference type="PROSITE" id="PS50106"/>
    </source>
</evidence>
<feature type="domain" description="PDZ" evidence="4">
    <location>
        <begin position="322"/>
        <end position="423"/>
    </location>
</feature>
<proteinExistence type="inferred from homology"/>
<dbReference type="AlphaFoldDB" id="A0A2R5GTT0"/>
<dbReference type="InterPro" id="IPR001940">
    <property type="entry name" value="Peptidase_S1C"/>
</dbReference>
<dbReference type="InParanoid" id="A0A2R5GTT0"/>
<dbReference type="EMBL" id="BEYU01000166">
    <property type="protein sequence ID" value="GBG33729.1"/>
    <property type="molecule type" value="Genomic_DNA"/>
</dbReference>
<sequence>MSSVMARRFARRSLASVAKRAPQMPKAGAVGCCRQGTQRMMSSLPPQPAGKRSGEQSFSSSSFARGAAFALGGVLLFGLAAGSYNTDEKRTETRNEVRCEQRNSMLAGYDVAQPGSTEKASPANFGPHFIADAAEKAIPALVNISSIQNGPWGQMVQSAGSGFVIRSDGLIATNAHVVKGASSLTVTLNDGRQYQGRVYATDQTSDLALVIVTDILEEPLPIMHIGDSGLLRPGEFVVALGSPLNLGNSVTAGIVSSTARAASEIGIMQARTDYIQTDAAINQGNSGGPLINLDGQVVGINTMKVAGGDGIGFAIPINTAWVVLSQLRDTGKVIRPYLGLRMAALNRNLARFERRVSKRFPDVESGLLVVKVAPNSPASRAGLKPGDVIVEFDGKKVKSVAEMTTRMAYEVGKTFDLTVVREGGQKISMSVTTEALNL</sequence>
<keyword evidence="2 5" id="KW-0645">Protease</keyword>
<dbReference type="CDD" id="cd00600">
    <property type="entry name" value="Sm_like"/>
    <property type="match status" value="1"/>
</dbReference>
<accession>A0A2R5GTT0</accession>
<organism evidence="5 6">
    <name type="scientific">Hondaea fermentalgiana</name>
    <dbReference type="NCBI Taxonomy" id="2315210"/>
    <lineage>
        <taxon>Eukaryota</taxon>
        <taxon>Sar</taxon>
        <taxon>Stramenopiles</taxon>
        <taxon>Bigyra</taxon>
        <taxon>Labyrinthulomycetes</taxon>
        <taxon>Thraustochytrida</taxon>
        <taxon>Thraustochytriidae</taxon>
        <taxon>Hondaea</taxon>
    </lineage>
</organism>
<evidence type="ECO:0000256" key="1">
    <source>
        <dbReference type="ARBA" id="ARBA00010541"/>
    </source>
</evidence>
<dbReference type="SUPFAM" id="SSF50494">
    <property type="entry name" value="Trypsin-like serine proteases"/>
    <property type="match status" value="1"/>
</dbReference>
<dbReference type="InterPro" id="IPR009003">
    <property type="entry name" value="Peptidase_S1_PA"/>
</dbReference>
<dbReference type="SMART" id="SM00228">
    <property type="entry name" value="PDZ"/>
    <property type="match status" value="1"/>
</dbReference>
<dbReference type="Pfam" id="PF13180">
    <property type="entry name" value="PDZ_2"/>
    <property type="match status" value="1"/>
</dbReference>
<dbReference type="Gene3D" id="2.40.10.120">
    <property type="match status" value="1"/>
</dbReference>
<dbReference type="Proteomes" id="UP000241890">
    <property type="component" value="Unassembled WGS sequence"/>
</dbReference>
<comment type="similarity">
    <text evidence="1">Belongs to the peptidase S1C family.</text>
</comment>
<dbReference type="OrthoDB" id="4217619at2759"/>
<name>A0A2R5GTT0_9STRA</name>
<dbReference type="GO" id="GO:0004252">
    <property type="term" value="F:serine-type endopeptidase activity"/>
    <property type="evidence" value="ECO:0007669"/>
    <property type="project" value="InterPro"/>
</dbReference>
<dbReference type="Pfam" id="PF13365">
    <property type="entry name" value="Trypsin_2"/>
    <property type="match status" value="1"/>
</dbReference>
<dbReference type="Gene3D" id="2.30.42.10">
    <property type="match status" value="1"/>
</dbReference>
<dbReference type="PROSITE" id="PS50106">
    <property type="entry name" value="PDZ"/>
    <property type="match status" value="1"/>
</dbReference>
<comment type="caution">
    <text evidence="5">The sequence shown here is derived from an EMBL/GenBank/DDBJ whole genome shotgun (WGS) entry which is preliminary data.</text>
</comment>
<dbReference type="PRINTS" id="PR00834">
    <property type="entry name" value="PROTEASES2C"/>
</dbReference>